<name>A0A1G6B399_EUBOX</name>
<accession>A0A1G6B399</accession>
<evidence type="ECO:0000313" key="1">
    <source>
        <dbReference type="EMBL" id="SDB15075.1"/>
    </source>
</evidence>
<gene>
    <name evidence="1" type="ORF">SAMN02910417_01109</name>
</gene>
<dbReference type="EMBL" id="FMXR01000008">
    <property type="protein sequence ID" value="SDB15075.1"/>
    <property type="molecule type" value="Genomic_DNA"/>
</dbReference>
<proteinExistence type="predicted"/>
<keyword evidence="2" id="KW-1185">Reference proteome</keyword>
<dbReference type="RefSeq" id="WP_143010231.1">
    <property type="nucleotide sequence ID" value="NZ_FMXR01000008.1"/>
</dbReference>
<dbReference type="AlphaFoldDB" id="A0A1G6B399"/>
<dbReference type="STRING" id="1732.SAMN02910417_01109"/>
<protein>
    <submittedName>
        <fullName evidence="1">Uncharacterized protein</fullName>
    </submittedName>
</protein>
<reference evidence="1 2" key="1">
    <citation type="submission" date="2016-10" db="EMBL/GenBank/DDBJ databases">
        <authorList>
            <person name="de Groot N.N."/>
        </authorList>
    </citation>
    <scope>NUCLEOTIDE SEQUENCE [LARGE SCALE GENOMIC DNA]</scope>
    <source>
        <strain evidence="1 2">DSM 3217</strain>
    </source>
</reference>
<sequence>MEVLYTTWVQGICEEHFVREHIKKISLGDLQKIFRDFVKDERNRLCLYTDHQILMYFDTDEDFKNCIVTVKQRKDTKKEPFHQAKDRLCKLLEVES</sequence>
<organism evidence="1 2">
    <name type="scientific">Eubacterium oxidoreducens</name>
    <dbReference type="NCBI Taxonomy" id="1732"/>
    <lineage>
        <taxon>Bacteria</taxon>
        <taxon>Bacillati</taxon>
        <taxon>Bacillota</taxon>
        <taxon>Clostridia</taxon>
        <taxon>Eubacteriales</taxon>
        <taxon>Eubacteriaceae</taxon>
        <taxon>Eubacterium</taxon>
    </lineage>
</organism>
<evidence type="ECO:0000313" key="2">
    <source>
        <dbReference type="Proteomes" id="UP000199228"/>
    </source>
</evidence>
<dbReference type="Proteomes" id="UP000199228">
    <property type="component" value="Unassembled WGS sequence"/>
</dbReference>